<name>F8A2V3_CELGA</name>
<sequence>MSDTCCRSTGIADPAPETEHHCACNRDVADSGHGESRHLTLAAPAGADPDDGPISA</sequence>
<evidence type="ECO:0000313" key="3">
    <source>
        <dbReference type="Proteomes" id="UP000000485"/>
    </source>
</evidence>
<organism evidence="2 3">
    <name type="scientific">Cellulomonas gilvus (strain ATCC 13127 / NRRL B-14078)</name>
    <name type="common">Cellvibrio gilvus</name>
    <dbReference type="NCBI Taxonomy" id="593907"/>
    <lineage>
        <taxon>Bacteria</taxon>
        <taxon>Bacillati</taxon>
        <taxon>Actinomycetota</taxon>
        <taxon>Actinomycetes</taxon>
        <taxon>Micrococcales</taxon>
        <taxon>Cellulomonadaceae</taxon>
        <taxon>Cellulomonas</taxon>
    </lineage>
</organism>
<accession>F8A2V3</accession>
<protein>
    <submittedName>
        <fullName evidence="2">Uncharacterized protein</fullName>
    </submittedName>
</protein>
<gene>
    <name evidence="2" type="ordered locus">Celgi_0140</name>
</gene>
<dbReference type="EMBL" id="CP002665">
    <property type="protein sequence ID" value="AEI10670.1"/>
    <property type="molecule type" value="Genomic_DNA"/>
</dbReference>
<feature type="region of interest" description="Disordered" evidence="1">
    <location>
        <begin position="28"/>
        <end position="56"/>
    </location>
</feature>
<proteinExistence type="predicted"/>
<dbReference type="STRING" id="593907.Celgi_0140"/>
<evidence type="ECO:0000256" key="1">
    <source>
        <dbReference type="SAM" id="MobiDB-lite"/>
    </source>
</evidence>
<dbReference type="HOGENOM" id="CLU_3005736_0_0_11"/>
<feature type="compositionally biased region" description="Basic and acidic residues" evidence="1">
    <location>
        <begin position="28"/>
        <end position="38"/>
    </location>
</feature>
<reference evidence="3" key="1">
    <citation type="submission" date="2011-04" db="EMBL/GenBank/DDBJ databases">
        <title>Complete sequence of Cellvibrio gilvus ATCC 13127.</title>
        <authorList>
            <person name="Lucas S."/>
            <person name="Han J."/>
            <person name="Lapidus A."/>
            <person name="Cheng J.-F."/>
            <person name="Goodwin L."/>
            <person name="Pitluck S."/>
            <person name="Peters L."/>
            <person name="Munk A."/>
            <person name="Detter J.C."/>
            <person name="Han C."/>
            <person name="Tapia R."/>
            <person name="Land M."/>
            <person name="Hauser L."/>
            <person name="Kyrpides N."/>
            <person name="Ivanova N."/>
            <person name="Ovchinnikova G."/>
            <person name="Pagani I."/>
            <person name="Mead D."/>
            <person name="Brumm P."/>
            <person name="Woyke T."/>
        </authorList>
    </citation>
    <scope>NUCLEOTIDE SEQUENCE [LARGE SCALE GENOMIC DNA]</scope>
    <source>
        <strain evidence="3">ATCC 13127 / NRRL B-14078</strain>
    </source>
</reference>
<dbReference type="Proteomes" id="UP000000485">
    <property type="component" value="Chromosome"/>
</dbReference>
<dbReference type="KEGG" id="cga:Celgi_0140"/>
<keyword evidence="3" id="KW-1185">Reference proteome</keyword>
<evidence type="ECO:0000313" key="2">
    <source>
        <dbReference type="EMBL" id="AEI10670.1"/>
    </source>
</evidence>
<dbReference type="AlphaFoldDB" id="F8A2V3"/>